<keyword evidence="2" id="KW-0732">Signal</keyword>
<feature type="signal peptide" evidence="2">
    <location>
        <begin position="1"/>
        <end position="25"/>
    </location>
</feature>
<evidence type="ECO:0000313" key="3">
    <source>
        <dbReference type="EMBL" id="KAL1562768.1"/>
    </source>
</evidence>
<feature type="region of interest" description="Disordered" evidence="1">
    <location>
        <begin position="54"/>
        <end position="148"/>
    </location>
</feature>
<keyword evidence="4" id="KW-1185">Reference proteome</keyword>
<dbReference type="InterPro" id="IPR040290">
    <property type="entry name" value="Prot_E6-like"/>
</dbReference>
<dbReference type="AlphaFoldDB" id="A0ABD1I220"/>
<dbReference type="Proteomes" id="UP001567538">
    <property type="component" value="Unassembled WGS sequence"/>
</dbReference>
<feature type="compositionally biased region" description="Low complexity" evidence="1">
    <location>
        <begin position="56"/>
        <end position="68"/>
    </location>
</feature>
<organism evidence="3 4">
    <name type="scientific">Salvia divinorum</name>
    <name type="common">Maria pastora</name>
    <name type="synonym">Diviner's sage</name>
    <dbReference type="NCBI Taxonomy" id="28513"/>
    <lineage>
        <taxon>Eukaryota</taxon>
        <taxon>Viridiplantae</taxon>
        <taxon>Streptophyta</taxon>
        <taxon>Embryophyta</taxon>
        <taxon>Tracheophyta</taxon>
        <taxon>Spermatophyta</taxon>
        <taxon>Magnoliopsida</taxon>
        <taxon>eudicotyledons</taxon>
        <taxon>Gunneridae</taxon>
        <taxon>Pentapetalae</taxon>
        <taxon>asterids</taxon>
        <taxon>lamiids</taxon>
        <taxon>Lamiales</taxon>
        <taxon>Lamiaceae</taxon>
        <taxon>Nepetoideae</taxon>
        <taxon>Mentheae</taxon>
        <taxon>Salviinae</taxon>
        <taxon>Salvia</taxon>
        <taxon>Salvia subgen. Calosphace</taxon>
    </lineage>
</organism>
<dbReference type="PANTHER" id="PTHR35274">
    <property type="entry name" value="E6-LIKE PROTEIN"/>
    <property type="match status" value="1"/>
</dbReference>
<feature type="chain" id="PRO_5044794348" evidence="2">
    <location>
        <begin position="26"/>
        <end position="306"/>
    </location>
</feature>
<protein>
    <submittedName>
        <fullName evidence="3">Microtubule-associated protein RP/EB family member 1-like</fullName>
    </submittedName>
</protein>
<dbReference type="EMBL" id="JBEAFC010000003">
    <property type="protein sequence ID" value="KAL1562768.1"/>
    <property type="molecule type" value="Genomic_DNA"/>
</dbReference>
<evidence type="ECO:0000256" key="2">
    <source>
        <dbReference type="SAM" id="SignalP"/>
    </source>
</evidence>
<comment type="caution">
    <text evidence="3">The sequence shown here is derived from an EMBL/GenBank/DDBJ whole genome shotgun (WGS) entry which is preliminary data.</text>
</comment>
<reference evidence="3 4" key="1">
    <citation type="submission" date="2024-06" db="EMBL/GenBank/DDBJ databases">
        <title>A chromosome level genome sequence of Diviner's sage (Salvia divinorum).</title>
        <authorList>
            <person name="Ford S.A."/>
            <person name="Ro D.-K."/>
            <person name="Ness R.W."/>
            <person name="Phillips M.A."/>
        </authorList>
    </citation>
    <scope>NUCLEOTIDE SEQUENCE [LARGE SCALE GENOMIC DNA]</scope>
    <source>
        <strain evidence="3">SAF-2024a</strain>
        <tissue evidence="3">Leaf</tissue>
    </source>
</reference>
<dbReference type="PANTHER" id="PTHR35274:SF5">
    <property type="entry name" value="PROTEIN E6-LIKE"/>
    <property type="match status" value="1"/>
</dbReference>
<feature type="region of interest" description="Disordered" evidence="1">
    <location>
        <begin position="177"/>
        <end position="242"/>
    </location>
</feature>
<feature type="compositionally biased region" description="Basic and acidic residues" evidence="1">
    <location>
        <begin position="204"/>
        <end position="215"/>
    </location>
</feature>
<gene>
    <name evidence="3" type="ORF">AAHA92_05309</name>
</gene>
<proteinExistence type="predicted"/>
<name>A0ABD1I220_SALDI</name>
<evidence type="ECO:0000313" key="4">
    <source>
        <dbReference type="Proteomes" id="UP001567538"/>
    </source>
</evidence>
<feature type="compositionally biased region" description="Acidic residues" evidence="1">
    <location>
        <begin position="127"/>
        <end position="143"/>
    </location>
</feature>
<sequence length="306" mass="34645">MATHAIPITTCFLLTILATCCQTQARESKFFSKYAHLATNNFVTVPSSTNLKIDVPASPTPSSAPTTSQISAVPAASPQGPDFSPSPTTLGDKESPSPAPTIVAYEYSPAPSPTWAGESPTPAPAPFEDEEEEEAEFSPENSEELNYYNNREVYTYTKSEAQAMSDTRIGDNKYYYDNEHEHESQPQGMSDTRMQGSSEYYYNPEHENYSPRNHESQPQGMRDTRNNMYHYDNEPQGMSDTRIENNKKYYNGVEQDNYNPVGGERNNEEGYYYNGSYNKSKYEFDSMEEYEKQQGYADVQQEFINP</sequence>
<feature type="compositionally biased region" description="Polar residues" evidence="1">
    <location>
        <begin position="185"/>
        <end position="200"/>
    </location>
</feature>
<evidence type="ECO:0000256" key="1">
    <source>
        <dbReference type="SAM" id="MobiDB-lite"/>
    </source>
</evidence>
<accession>A0ABD1I220</accession>